<dbReference type="AlphaFoldDB" id="A0A8S1QMW2"/>
<name>A0A8S1QMW2_9CILI</name>
<accession>A0A8S1QMW2</accession>
<reference evidence="2" key="1">
    <citation type="submission" date="2021-01" db="EMBL/GenBank/DDBJ databases">
        <authorList>
            <consortium name="Genoscope - CEA"/>
            <person name="William W."/>
        </authorList>
    </citation>
    <scope>NUCLEOTIDE SEQUENCE</scope>
</reference>
<gene>
    <name evidence="2" type="ORF">PSON_ATCC_30995.1.T1120051</name>
</gene>
<sequence>MQKEKRIIYKLNGDSFEIDCEENDIKERILLKFEKDQDSDYDLDLEYQRLGNPQSNTYVIYSLKMLIKQKIDKENNKKEFEKLNEKIIYIEKEKLGQQKYQEVQSYQNQIQSNLETILIQKDEINNLKEKNMQLEIDNEKFKKKVDKLEQEKAQKAAAYEKEYTQNFELNKKLEQTSKELNQIQQLQSQSSESELSQENKMLKLEIANLQQKHENIIQAAIKKQVKQYTLELEQQQQQIEKLQAQLNYNFDDALQNDQLKNQYDKLQNENLNLKQNYAIIQENLEKQKQDYENQINILNKEIEKLVQIINNFQKEKQVYNFSNNIINFKLSEVKLNLNTLSDLSLISQVNLTESPIKEFSEEEFNQAQKEFRSENPFKIQILQFLNLDFELKKKQANEYKNLTQSQIKDQILNNLLCFELIKKYVQENLDLQKKIQIFNYLRIPRQFIIEVSNGIYYYCEELIQGENTLYSINRNNSDLEKMFQQFFIYCFQNTGKKRVFTQLALNQTAKLVSNVIAHDISNSPFNVQEILAQLGSFNQLLNQQFEMSKSLDQTIFIETQLD</sequence>
<feature type="coiled-coil region" evidence="1">
    <location>
        <begin position="117"/>
        <end position="315"/>
    </location>
</feature>
<proteinExistence type="predicted"/>
<feature type="coiled-coil region" evidence="1">
    <location>
        <begin position="63"/>
        <end position="93"/>
    </location>
</feature>
<keyword evidence="3" id="KW-1185">Reference proteome</keyword>
<dbReference type="EMBL" id="CAJJDN010000112">
    <property type="protein sequence ID" value="CAD8116836.1"/>
    <property type="molecule type" value="Genomic_DNA"/>
</dbReference>
<protein>
    <submittedName>
        <fullName evidence="2">Uncharacterized protein</fullName>
    </submittedName>
</protein>
<evidence type="ECO:0000313" key="3">
    <source>
        <dbReference type="Proteomes" id="UP000692954"/>
    </source>
</evidence>
<dbReference type="Proteomes" id="UP000692954">
    <property type="component" value="Unassembled WGS sequence"/>
</dbReference>
<organism evidence="2 3">
    <name type="scientific">Paramecium sonneborni</name>
    <dbReference type="NCBI Taxonomy" id="65129"/>
    <lineage>
        <taxon>Eukaryota</taxon>
        <taxon>Sar</taxon>
        <taxon>Alveolata</taxon>
        <taxon>Ciliophora</taxon>
        <taxon>Intramacronucleata</taxon>
        <taxon>Oligohymenophorea</taxon>
        <taxon>Peniculida</taxon>
        <taxon>Parameciidae</taxon>
        <taxon>Paramecium</taxon>
    </lineage>
</organism>
<comment type="caution">
    <text evidence="2">The sequence shown here is derived from an EMBL/GenBank/DDBJ whole genome shotgun (WGS) entry which is preliminary data.</text>
</comment>
<evidence type="ECO:0000256" key="1">
    <source>
        <dbReference type="SAM" id="Coils"/>
    </source>
</evidence>
<evidence type="ECO:0000313" key="2">
    <source>
        <dbReference type="EMBL" id="CAD8116836.1"/>
    </source>
</evidence>
<keyword evidence="1" id="KW-0175">Coiled coil</keyword>